<evidence type="ECO:0000259" key="4">
    <source>
        <dbReference type="Pfam" id="PF00248"/>
    </source>
</evidence>
<keyword evidence="6" id="KW-1185">Reference proteome</keyword>
<dbReference type="SUPFAM" id="SSF51430">
    <property type="entry name" value="NAD(P)-linked oxidoreductase"/>
    <property type="match status" value="1"/>
</dbReference>
<comment type="similarity">
    <text evidence="1">Belongs to the aldo/keto reductase family.</text>
</comment>
<evidence type="ECO:0000313" key="6">
    <source>
        <dbReference type="Proteomes" id="UP001597041"/>
    </source>
</evidence>
<dbReference type="CDD" id="cd19133">
    <property type="entry name" value="AKR_AKR5F1"/>
    <property type="match status" value="1"/>
</dbReference>
<dbReference type="EC" id="1.1.1.-" evidence="5"/>
<dbReference type="PRINTS" id="PR00069">
    <property type="entry name" value="ALDKETRDTASE"/>
</dbReference>
<dbReference type="RefSeq" id="WP_379592563.1">
    <property type="nucleotide sequence ID" value="NZ_JBHTKK010000015.1"/>
</dbReference>
<gene>
    <name evidence="5" type="ORF">ACFQ19_12520</name>
</gene>
<dbReference type="PROSITE" id="PS00062">
    <property type="entry name" value="ALDOKETO_REDUCTASE_2"/>
    <property type="match status" value="1"/>
</dbReference>
<evidence type="ECO:0000313" key="5">
    <source>
        <dbReference type="EMBL" id="MFD1066851.1"/>
    </source>
</evidence>
<feature type="domain" description="NADP-dependent oxidoreductase" evidence="4">
    <location>
        <begin position="17"/>
        <end position="258"/>
    </location>
</feature>
<dbReference type="InterPro" id="IPR036812">
    <property type="entry name" value="NAD(P)_OxRdtase_dom_sf"/>
</dbReference>
<dbReference type="EMBL" id="JBHTKK010000015">
    <property type="protein sequence ID" value="MFD1066851.1"/>
    <property type="molecule type" value="Genomic_DNA"/>
</dbReference>
<keyword evidence="2" id="KW-0521">NADP</keyword>
<dbReference type="Pfam" id="PF00248">
    <property type="entry name" value="Aldo_ket_red"/>
    <property type="match status" value="1"/>
</dbReference>
<dbReference type="GO" id="GO:0016491">
    <property type="term" value="F:oxidoreductase activity"/>
    <property type="evidence" value="ECO:0007669"/>
    <property type="project" value="UniProtKB-KW"/>
</dbReference>
<dbReference type="PANTHER" id="PTHR43827">
    <property type="entry name" value="2,5-DIKETO-D-GLUCONIC ACID REDUCTASE"/>
    <property type="match status" value="1"/>
</dbReference>
<dbReference type="InterPro" id="IPR020471">
    <property type="entry name" value="AKR"/>
</dbReference>
<keyword evidence="3 5" id="KW-0560">Oxidoreductase</keyword>
<dbReference type="Proteomes" id="UP001597041">
    <property type="component" value="Unassembled WGS sequence"/>
</dbReference>
<dbReference type="InterPro" id="IPR018170">
    <property type="entry name" value="Aldo/ket_reductase_CS"/>
</dbReference>
<dbReference type="PIRSF" id="PIRSF000097">
    <property type="entry name" value="AKR"/>
    <property type="match status" value="1"/>
</dbReference>
<dbReference type="Gene3D" id="3.20.20.100">
    <property type="entry name" value="NADP-dependent oxidoreductase domain"/>
    <property type="match status" value="1"/>
</dbReference>
<comment type="caution">
    <text evidence="5">The sequence shown here is derived from an EMBL/GenBank/DDBJ whole genome shotgun (WGS) entry which is preliminary data.</text>
</comment>
<dbReference type="InterPro" id="IPR023210">
    <property type="entry name" value="NADP_OxRdtase_dom"/>
</dbReference>
<organism evidence="5 6">
    <name type="scientific">Oceanobacillus locisalsi</name>
    <dbReference type="NCBI Taxonomy" id="546107"/>
    <lineage>
        <taxon>Bacteria</taxon>
        <taxon>Bacillati</taxon>
        <taxon>Bacillota</taxon>
        <taxon>Bacilli</taxon>
        <taxon>Bacillales</taxon>
        <taxon>Bacillaceae</taxon>
        <taxon>Oceanobacillus</taxon>
    </lineage>
</organism>
<reference evidence="6" key="1">
    <citation type="journal article" date="2019" name="Int. J. Syst. Evol. Microbiol.">
        <title>The Global Catalogue of Microorganisms (GCM) 10K type strain sequencing project: providing services to taxonomists for standard genome sequencing and annotation.</title>
        <authorList>
            <consortium name="The Broad Institute Genomics Platform"/>
            <consortium name="The Broad Institute Genome Sequencing Center for Infectious Disease"/>
            <person name="Wu L."/>
            <person name="Ma J."/>
        </authorList>
    </citation>
    <scope>NUCLEOTIDE SEQUENCE [LARGE SCALE GENOMIC DNA]</scope>
    <source>
        <strain evidence="6">CCUG 56608</strain>
    </source>
</reference>
<sequence length="283" mass="32715">MDTIQLNNKATMPLLGLGVFQIPDQELCEQTVSHALNTGYQMIDTAASYGNEKAVGNAIKHSGVAREEIFISSKVWIQDAGYEQTMKSFEKTLQNLQTDYLDLYLIHMPYGDYHGSWRAMEELHRSEKVKAIGVCNFLEDRLVDLVLSHDIMPAVNQMEMHPFYQQKELRAVMQKYDIKMMAWAPFAEGSNGIFTNQALSEIGEKYGKSPAQVILRWLRQNHVITIPKSVRLERMQENFNVDDFELSKEDISQIEKMDQDESLILDIRSLDEVYRLHDIQFEQ</sequence>
<accession>A0ABW3NK18</accession>
<evidence type="ECO:0000256" key="3">
    <source>
        <dbReference type="ARBA" id="ARBA00023002"/>
    </source>
</evidence>
<evidence type="ECO:0000256" key="1">
    <source>
        <dbReference type="ARBA" id="ARBA00007905"/>
    </source>
</evidence>
<name>A0ABW3NK18_9BACI</name>
<dbReference type="PANTHER" id="PTHR43827:SF3">
    <property type="entry name" value="NADP-DEPENDENT OXIDOREDUCTASE DOMAIN-CONTAINING PROTEIN"/>
    <property type="match status" value="1"/>
</dbReference>
<proteinExistence type="inferred from homology"/>
<evidence type="ECO:0000256" key="2">
    <source>
        <dbReference type="ARBA" id="ARBA00022857"/>
    </source>
</evidence>
<protein>
    <submittedName>
        <fullName evidence="5">Aldo/keto reductase</fullName>
        <ecNumber evidence="5">1.1.1.-</ecNumber>
    </submittedName>
</protein>